<dbReference type="Proteomes" id="UP000886653">
    <property type="component" value="Unassembled WGS sequence"/>
</dbReference>
<comment type="caution">
    <text evidence="1">The sequence shown here is derived from an EMBL/GenBank/DDBJ whole genome shotgun (WGS) entry which is preliminary data.</text>
</comment>
<evidence type="ECO:0000313" key="1">
    <source>
        <dbReference type="EMBL" id="KAG0148245.1"/>
    </source>
</evidence>
<protein>
    <submittedName>
        <fullName evidence="1">Uncharacterized protein</fullName>
    </submittedName>
</protein>
<sequence>MARVSGELSLSSGSSSRIRIVSQDTKPFRPHDIGVHQVPRIVVTTNDVQTHRNGVVSSSDWKKWTMKKRE</sequence>
<evidence type="ECO:0000313" key="2">
    <source>
        <dbReference type="Proteomes" id="UP000886653"/>
    </source>
</evidence>
<proteinExistence type="predicted"/>
<keyword evidence="2" id="KW-1185">Reference proteome</keyword>
<dbReference type="AlphaFoldDB" id="A0A9P6NJM2"/>
<accession>A0A9P6NJM2</accession>
<dbReference type="EMBL" id="MU167239">
    <property type="protein sequence ID" value="KAG0148245.1"/>
    <property type="molecule type" value="Genomic_DNA"/>
</dbReference>
<gene>
    <name evidence="1" type="ORF">CROQUDRAFT_90576</name>
</gene>
<organism evidence="1 2">
    <name type="scientific">Cronartium quercuum f. sp. fusiforme G11</name>
    <dbReference type="NCBI Taxonomy" id="708437"/>
    <lineage>
        <taxon>Eukaryota</taxon>
        <taxon>Fungi</taxon>
        <taxon>Dikarya</taxon>
        <taxon>Basidiomycota</taxon>
        <taxon>Pucciniomycotina</taxon>
        <taxon>Pucciniomycetes</taxon>
        <taxon>Pucciniales</taxon>
        <taxon>Coleosporiaceae</taxon>
        <taxon>Cronartium</taxon>
    </lineage>
</organism>
<reference evidence="1" key="1">
    <citation type="submission" date="2013-11" db="EMBL/GenBank/DDBJ databases">
        <title>Genome sequence of the fusiform rust pathogen reveals effectors for host alternation and coevolution with pine.</title>
        <authorList>
            <consortium name="DOE Joint Genome Institute"/>
            <person name="Smith K."/>
            <person name="Pendleton A."/>
            <person name="Kubisiak T."/>
            <person name="Anderson C."/>
            <person name="Salamov A."/>
            <person name="Aerts A."/>
            <person name="Riley R."/>
            <person name="Clum A."/>
            <person name="Lindquist E."/>
            <person name="Ence D."/>
            <person name="Campbell M."/>
            <person name="Kronenberg Z."/>
            <person name="Feau N."/>
            <person name="Dhillon B."/>
            <person name="Hamelin R."/>
            <person name="Burleigh J."/>
            <person name="Smith J."/>
            <person name="Yandell M."/>
            <person name="Nelson C."/>
            <person name="Grigoriev I."/>
            <person name="Davis J."/>
        </authorList>
    </citation>
    <scope>NUCLEOTIDE SEQUENCE</scope>
    <source>
        <strain evidence="1">G11</strain>
    </source>
</reference>
<name>A0A9P6NJM2_9BASI</name>